<dbReference type="Pfam" id="PF00179">
    <property type="entry name" value="UQ_con"/>
    <property type="match status" value="1"/>
</dbReference>
<keyword evidence="2" id="KW-0472">Membrane</keyword>
<dbReference type="AlphaFoldDB" id="A0A6G0TS18"/>
<name>A0A6G0TS18_APHGL</name>
<feature type="compositionally biased region" description="Basic and acidic residues" evidence="1">
    <location>
        <begin position="182"/>
        <end position="196"/>
    </location>
</feature>
<dbReference type="CDD" id="cd23799">
    <property type="entry name" value="UBCc_UBE2J"/>
    <property type="match status" value="1"/>
</dbReference>
<evidence type="ECO:0000256" key="1">
    <source>
        <dbReference type="SAM" id="MobiDB-lite"/>
    </source>
</evidence>
<reference evidence="4 5" key="1">
    <citation type="submission" date="2019-08" db="EMBL/GenBank/DDBJ databases">
        <title>The genome of the soybean aphid Biotype 1, its phylome, world population structure and adaptation to the North American continent.</title>
        <authorList>
            <person name="Giordano R."/>
            <person name="Donthu R.K."/>
            <person name="Hernandez A.G."/>
            <person name="Wright C.L."/>
            <person name="Zimin A.V."/>
        </authorList>
    </citation>
    <scope>NUCLEOTIDE SEQUENCE [LARGE SCALE GENOMIC DNA]</scope>
    <source>
        <tissue evidence="4">Whole aphids</tissue>
    </source>
</reference>
<dbReference type="EMBL" id="VYZN01000017">
    <property type="protein sequence ID" value="KAE9537881.1"/>
    <property type="molecule type" value="Genomic_DNA"/>
</dbReference>
<dbReference type="InterPro" id="IPR050113">
    <property type="entry name" value="Ub_conjugating_enzyme"/>
</dbReference>
<dbReference type="PANTHER" id="PTHR24067">
    <property type="entry name" value="UBIQUITIN-CONJUGATING ENZYME E2"/>
    <property type="match status" value="1"/>
</dbReference>
<feature type="domain" description="UBC core" evidence="3">
    <location>
        <begin position="10"/>
        <end position="173"/>
    </location>
</feature>
<evidence type="ECO:0000313" key="5">
    <source>
        <dbReference type="Proteomes" id="UP000475862"/>
    </source>
</evidence>
<keyword evidence="2" id="KW-1133">Transmembrane helix</keyword>
<feature type="region of interest" description="Disordered" evidence="1">
    <location>
        <begin position="182"/>
        <end position="201"/>
    </location>
</feature>
<evidence type="ECO:0000256" key="2">
    <source>
        <dbReference type="SAM" id="Phobius"/>
    </source>
</evidence>
<dbReference type="Gene3D" id="3.10.110.10">
    <property type="entry name" value="Ubiquitin Conjugating Enzyme"/>
    <property type="match status" value="1"/>
</dbReference>
<evidence type="ECO:0000313" key="4">
    <source>
        <dbReference type="EMBL" id="KAE9537881.1"/>
    </source>
</evidence>
<dbReference type="OrthoDB" id="1158011at2759"/>
<evidence type="ECO:0000259" key="3">
    <source>
        <dbReference type="PROSITE" id="PS50127"/>
    </source>
</evidence>
<keyword evidence="5" id="KW-1185">Reference proteome</keyword>
<dbReference type="FunFam" id="3.10.110.10:FF:000086">
    <property type="entry name" value="Ubiquitin-conjugating enzyme E2 J1"/>
    <property type="match status" value="1"/>
</dbReference>
<dbReference type="Proteomes" id="UP000475862">
    <property type="component" value="Unassembled WGS sequence"/>
</dbReference>
<dbReference type="SMART" id="SM00212">
    <property type="entry name" value="UBCc"/>
    <property type="match status" value="1"/>
</dbReference>
<keyword evidence="2" id="KW-0812">Transmembrane</keyword>
<sequence length="249" mass="28137">MQLQYNSKSTAVKRLMREAKELSEPTDEYSAHPLEDNLFEWHFTIRGPQASEYDGGIYHGRILLPTEYPMKPPNIILLTPNGRWETNKKICLSISSHHPETWQPSWSIRTALLALIAFMPTNGRGSLGALEYTPEERSSLAKKSHTWACDSCGQISDLLANNKAKPMTKEESELINSVTFKGEDSEKVSKPSDQQKQEVQSNAINEEPVINNITPNFFKDALCSDIGMYLIYLIIALISILVARRFYSA</sequence>
<dbReference type="SUPFAM" id="SSF54495">
    <property type="entry name" value="UBC-like"/>
    <property type="match status" value="1"/>
</dbReference>
<dbReference type="PROSITE" id="PS50127">
    <property type="entry name" value="UBC_2"/>
    <property type="match status" value="1"/>
</dbReference>
<comment type="caution">
    <text evidence="4">The sequence shown here is derived from an EMBL/GenBank/DDBJ whole genome shotgun (WGS) entry which is preliminary data.</text>
</comment>
<accession>A0A6G0TS18</accession>
<proteinExistence type="predicted"/>
<dbReference type="InterPro" id="IPR016135">
    <property type="entry name" value="UBQ-conjugating_enzyme/RWD"/>
</dbReference>
<dbReference type="InterPro" id="IPR000608">
    <property type="entry name" value="UBC"/>
</dbReference>
<organism evidence="4 5">
    <name type="scientific">Aphis glycines</name>
    <name type="common">Soybean aphid</name>
    <dbReference type="NCBI Taxonomy" id="307491"/>
    <lineage>
        <taxon>Eukaryota</taxon>
        <taxon>Metazoa</taxon>
        <taxon>Ecdysozoa</taxon>
        <taxon>Arthropoda</taxon>
        <taxon>Hexapoda</taxon>
        <taxon>Insecta</taxon>
        <taxon>Pterygota</taxon>
        <taxon>Neoptera</taxon>
        <taxon>Paraneoptera</taxon>
        <taxon>Hemiptera</taxon>
        <taxon>Sternorrhyncha</taxon>
        <taxon>Aphidomorpha</taxon>
        <taxon>Aphidoidea</taxon>
        <taxon>Aphididae</taxon>
        <taxon>Aphidini</taxon>
        <taxon>Aphis</taxon>
        <taxon>Aphis</taxon>
    </lineage>
</organism>
<protein>
    <recommendedName>
        <fullName evidence="3">UBC core domain-containing protein</fullName>
    </recommendedName>
</protein>
<gene>
    <name evidence="4" type="ORF">AGLY_005853</name>
</gene>
<feature type="transmembrane region" description="Helical" evidence="2">
    <location>
        <begin position="226"/>
        <end position="247"/>
    </location>
</feature>